<feature type="transmembrane region" description="Helical" evidence="22">
    <location>
        <begin position="259"/>
        <end position="279"/>
    </location>
</feature>
<evidence type="ECO:0000256" key="6">
    <source>
        <dbReference type="ARBA" id="ARBA00022692"/>
    </source>
</evidence>
<keyword evidence="10 22" id="KW-0472">Membrane</keyword>
<dbReference type="AlphaFoldDB" id="A0AAY4DMN8"/>
<evidence type="ECO:0000256" key="8">
    <source>
        <dbReference type="ARBA" id="ARBA00022889"/>
    </source>
</evidence>
<proteinExistence type="predicted"/>
<dbReference type="InterPro" id="IPR016186">
    <property type="entry name" value="C-type_lectin-like/link_sf"/>
</dbReference>
<evidence type="ECO:0000256" key="18">
    <source>
        <dbReference type="ARBA" id="ARBA00031823"/>
    </source>
</evidence>
<evidence type="ECO:0000256" key="20">
    <source>
        <dbReference type="ARBA" id="ARBA00032917"/>
    </source>
</evidence>
<evidence type="ECO:0000256" key="12">
    <source>
        <dbReference type="ARBA" id="ARBA00023170"/>
    </source>
</evidence>
<evidence type="ECO:0000256" key="10">
    <source>
        <dbReference type="ARBA" id="ARBA00023136"/>
    </source>
</evidence>
<name>A0AAY4DMN8_9TELE</name>
<evidence type="ECO:0000256" key="19">
    <source>
        <dbReference type="ARBA" id="ARBA00032514"/>
    </source>
</evidence>
<evidence type="ECO:0000256" key="5">
    <source>
        <dbReference type="ARBA" id="ARBA00022553"/>
    </source>
</evidence>
<reference evidence="25" key="3">
    <citation type="submission" date="2025-09" db="UniProtKB">
        <authorList>
            <consortium name="Ensembl"/>
        </authorList>
    </citation>
    <scope>IDENTIFICATION</scope>
</reference>
<gene>
    <name evidence="25" type="primary">lyve1b</name>
</gene>
<feature type="domain" description="Link" evidence="24">
    <location>
        <begin position="41"/>
        <end position="133"/>
    </location>
</feature>
<dbReference type="PROSITE" id="PS01241">
    <property type="entry name" value="LINK_1"/>
    <property type="match status" value="1"/>
</dbReference>
<evidence type="ECO:0000256" key="1">
    <source>
        <dbReference type="ARBA" id="ARBA00004105"/>
    </source>
</evidence>
<evidence type="ECO:0000256" key="7">
    <source>
        <dbReference type="ARBA" id="ARBA00022729"/>
    </source>
</evidence>
<evidence type="ECO:0000256" key="22">
    <source>
        <dbReference type="SAM" id="Phobius"/>
    </source>
</evidence>
<evidence type="ECO:0000256" key="2">
    <source>
        <dbReference type="ARBA" id="ARBA00004251"/>
    </source>
</evidence>
<evidence type="ECO:0000256" key="14">
    <source>
        <dbReference type="ARBA" id="ARBA00023273"/>
    </source>
</evidence>
<dbReference type="PROSITE" id="PS50963">
    <property type="entry name" value="LINK_2"/>
    <property type="match status" value="1"/>
</dbReference>
<dbReference type="Pfam" id="PF00193">
    <property type="entry name" value="Xlink"/>
    <property type="match status" value="1"/>
</dbReference>
<dbReference type="GeneTree" id="ENSGT00530000063822"/>
<dbReference type="Ensembl" id="ENSDCDT00010057004.1">
    <property type="protein sequence ID" value="ENSDCDP00010046797.1"/>
    <property type="gene ID" value="ENSDCDG00010028492.1"/>
</dbReference>
<evidence type="ECO:0000256" key="16">
    <source>
        <dbReference type="ARBA" id="ARBA00029928"/>
    </source>
</evidence>
<dbReference type="SMART" id="SM00445">
    <property type="entry name" value="LINK"/>
    <property type="match status" value="1"/>
</dbReference>
<dbReference type="PRINTS" id="PR00658">
    <property type="entry name" value="CD44"/>
</dbReference>
<dbReference type="PANTHER" id="PTHR10225">
    <property type="entry name" value="HYALURONAN RECEPTOR"/>
    <property type="match status" value="1"/>
</dbReference>
<dbReference type="RefSeq" id="XP_028813096.1">
    <property type="nucleotide sequence ID" value="XM_028957263.1"/>
</dbReference>
<keyword evidence="4" id="KW-1003">Cell membrane</keyword>
<protein>
    <recommendedName>
        <fullName evidence="3">CD44 antigen</fullName>
    </recommendedName>
    <alternativeName>
        <fullName evidence="19">GP90 lymphocyte homing/adhesion receptor</fullName>
    </alternativeName>
    <alternativeName>
        <fullName evidence="18">HUTCH-I</fullName>
    </alternativeName>
    <alternativeName>
        <fullName evidence="20">Hermes antigen</fullName>
    </alternativeName>
    <alternativeName>
        <fullName evidence="17">Hyaluronate receptor</fullName>
    </alternativeName>
    <alternativeName>
        <fullName evidence="15">Phagocytic glycoprotein 1</fullName>
    </alternativeName>
    <alternativeName>
        <fullName evidence="16">Phagocytic glycoprotein I</fullName>
    </alternativeName>
</protein>
<evidence type="ECO:0000256" key="23">
    <source>
        <dbReference type="SAM" id="SignalP"/>
    </source>
</evidence>
<reference evidence="25 26" key="1">
    <citation type="submission" date="2020-06" db="EMBL/GenBank/DDBJ databases">
        <authorList>
            <consortium name="Wellcome Sanger Institute Data Sharing"/>
        </authorList>
    </citation>
    <scope>NUCLEOTIDE SEQUENCE [LARGE SCALE GENOMIC DNA]</scope>
</reference>
<organism evidence="25 26">
    <name type="scientific">Denticeps clupeoides</name>
    <name type="common">denticle herring</name>
    <dbReference type="NCBI Taxonomy" id="299321"/>
    <lineage>
        <taxon>Eukaryota</taxon>
        <taxon>Metazoa</taxon>
        <taxon>Chordata</taxon>
        <taxon>Craniata</taxon>
        <taxon>Vertebrata</taxon>
        <taxon>Euteleostomi</taxon>
        <taxon>Actinopterygii</taxon>
        <taxon>Neopterygii</taxon>
        <taxon>Teleostei</taxon>
        <taxon>Clupei</taxon>
        <taxon>Clupeiformes</taxon>
        <taxon>Denticipitoidei</taxon>
        <taxon>Denticipitidae</taxon>
        <taxon>Denticeps</taxon>
    </lineage>
</organism>
<dbReference type="GO" id="GO:0005540">
    <property type="term" value="F:hyaluronic acid binding"/>
    <property type="evidence" value="ECO:0007669"/>
    <property type="project" value="InterPro"/>
</dbReference>
<keyword evidence="9 22" id="KW-1133">Transmembrane helix</keyword>
<feature type="disulfide bond" evidence="21">
    <location>
        <begin position="88"/>
        <end position="109"/>
    </location>
</feature>
<accession>A0AAY4DMN8</accession>
<evidence type="ECO:0000256" key="3">
    <source>
        <dbReference type="ARBA" id="ARBA00020474"/>
    </source>
</evidence>
<dbReference type="InterPro" id="IPR043210">
    <property type="entry name" value="CD44_antigen-like"/>
</dbReference>
<feature type="signal peptide" evidence="23">
    <location>
        <begin position="1"/>
        <end position="22"/>
    </location>
</feature>
<comment type="subcellular location">
    <subcellularLocation>
        <location evidence="2">Cell membrane</location>
        <topology evidence="2">Single-pass type I membrane protein</topology>
    </subcellularLocation>
    <subcellularLocation>
        <location evidence="1">Cell projection</location>
        <location evidence="1">Microvillus</location>
    </subcellularLocation>
</comment>
<keyword evidence="5" id="KW-0597">Phosphoprotein</keyword>
<evidence type="ECO:0000256" key="4">
    <source>
        <dbReference type="ARBA" id="ARBA00022475"/>
    </source>
</evidence>
<dbReference type="RefSeq" id="XP_028813095.1">
    <property type="nucleotide sequence ID" value="XM_028957262.1"/>
</dbReference>
<dbReference type="InterPro" id="IPR000538">
    <property type="entry name" value="Link_dom"/>
</dbReference>
<dbReference type="Gene3D" id="3.10.100.10">
    <property type="entry name" value="Mannose-Binding Protein A, subunit A"/>
    <property type="match status" value="1"/>
</dbReference>
<dbReference type="GO" id="GO:0005902">
    <property type="term" value="C:microvillus"/>
    <property type="evidence" value="ECO:0007669"/>
    <property type="project" value="UniProtKB-SubCell"/>
</dbReference>
<evidence type="ECO:0000256" key="17">
    <source>
        <dbReference type="ARBA" id="ARBA00031179"/>
    </source>
</evidence>
<keyword evidence="12" id="KW-0675">Receptor</keyword>
<dbReference type="InterPro" id="IPR001231">
    <property type="entry name" value="CD44_antigen"/>
</dbReference>
<keyword evidence="13" id="KW-0325">Glycoprotein</keyword>
<dbReference type="PANTHER" id="PTHR10225:SF2">
    <property type="entry name" value="LYMPHATIC VESSEL ENDOTHELIAL HYALURONIC ACID RECEPTOR 1"/>
    <property type="match status" value="1"/>
</dbReference>
<keyword evidence="26" id="KW-1185">Reference proteome</keyword>
<dbReference type="InterPro" id="IPR016187">
    <property type="entry name" value="CTDL_fold"/>
</dbReference>
<evidence type="ECO:0000256" key="9">
    <source>
        <dbReference type="ARBA" id="ARBA00022989"/>
    </source>
</evidence>
<reference evidence="25" key="2">
    <citation type="submission" date="2025-08" db="UniProtKB">
        <authorList>
            <consortium name="Ensembl"/>
        </authorList>
    </citation>
    <scope>IDENTIFICATION</scope>
</reference>
<keyword evidence="14" id="KW-0966">Cell projection</keyword>
<comment type="caution">
    <text evidence="21">Lacks conserved residue(s) required for the propagation of feature annotation.</text>
</comment>
<evidence type="ECO:0000259" key="24">
    <source>
        <dbReference type="PROSITE" id="PS50963"/>
    </source>
</evidence>
<dbReference type="GO" id="GO:0005886">
    <property type="term" value="C:plasma membrane"/>
    <property type="evidence" value="ECO:0007669"/>
    <property type="project" value="UniProtKB-SubCell"/>
</dbReference>
<sequence>MDRLWTSSCLMLLLLLLPPVATDSGSQATDLKQLQASTQSGIMGVFLASLSKYSFDALTARNVCIALNASIATRTQVQTANAAGMETCRYGWVEENIAVVPRINSNKLCGQGKVGLVSWKANLNIKFDVFCFKADLVKPLNSTTTSIQPGSHPTAKAPPLPISTTFSSRASLASSSTSLLHPPDTSIPPSFVSEAPKLTSTSSAPFLLLTSSPLSTSTPVTATQTLPSSSHSLSAAHAVGPSQAPLVNSAESSPAAKHIAISAAAAFLLVLAASVAVWYHKVRRRSSLAFWVREHQKDNAETEMWKQLRQKDQNLGRSGDRARKCSSDITLLMDEEAKIDLSS</sequence>
<evidence type="ECO:0000313" key="25">
    <source>
        <dbReference type="Ensembl" id="ENSDCDP00010046797.1"/>
    </source>
</evidence>
<keyword evidence="8" id="KW-0130">Cell adhesion</keyword>
<evidence type="ECO:0000256" key="15">
    <source>
        <dbReference type="ARBA" id="ARBA00029917"/>
    </source>
</evidence>
<keyword evidence="6 22" id="KW-0812">Transmembrane</keyword>
<dbReference type="GO" id="GO:0007155">
    <property type="term" value="P:cell adhesion"/>
    <property type="evidence" value="ECO:0007669"/>
    <property type="project" value="UniProtKB-KW"/>
</dbReference>
<evidence type="ECO:0000256" key="13">
    <source>
        <dbReference type="ARBA" id="ARBA00023180"/>
    </source>
</evidence>
<evidence type="ECO:0000256" key="11">
    <source>
        <dbReference type="ARBA" id="ARBA00023157"/>
    </source>
</evidence>
<dbReference type="Proteomes" id="UP000694580">
    <property type="component" value="Chromosome 17"/>
</dbReference>
<keyword evidence="11 21" id="KW-1015">Disulfide bond</keyword>
<dbReference type="GeneID" id="114766503"/>
<dbReference type="SUPFAM" id="SSF56436">
    <property type="entry name" value="C-type lectin-like"/>
    <property type="match status" value="1"/>
</dbReference>
<feature type="chain" id="PRO_5044193712" description="CD44 antigen" evidence="23">
    <location>
        <begin position="23"/>
        <end position="343"/>
    </location>
</feature>
<dbReference type="GO" id="GO:0004888">
    <property type="term" value="F:transmembrane signaling receptor activity"/>
    <property type="evidence" value="ECO:0007669"/>
    <property type="project" value="TreeGrafter"/>
</dbReference>
<keyword evidence="7 23" id="KW-0732">Signal</keyword>
<evidence type="ECO:0000313" key="26">
    <source>
        <dbReference type="Proteomes" id="UP000694580"/>
    </source>
</evidence>
<evidence type="ECO:0000256" key="21">
    <source>
        <dbReference type="PROSITE-ProRule" id="PRU00323"/>
    </source>
</evidence>